<reference evidence="3 4" key="1">
    <citation type="submission" date="2021-01" db="EMBL/GenBank/DDBJ databases">
        <title>WGS of actinomycetes isolated from Thailand.</title>
        <authorList>
            <person name="Thawai C."/>
        </authorList>
    </citation>
    <scope>NUCLEOTIDE SEQUENCE [LARGE SCALE GENOMIC DNA]</scope>
    <source>
        <strain evidence="3 4">CH9-7</strain>
    </source>
</reference>
<evidence type="ECO:0000313" key="4">
    <source>
        <dbReference type="Proteomes" id="UP000629371"/>
    </source>
</evidence>
<dbReference type="PANTHER" id="PTHR33627">
    <property type="entry name" value="TRANSPOSASE"/>
    <property type="match status" value="1"/>
</dbReference>
<dbReference type="PANTHER" id="PTHR33627:SF1">
    <property type="entry name" value="TRANSPOSASE"/>
    <property type="match status" value="1"/>
</dbReference>
<sequence length="405" mass="44535">MVASYETDRPNPVNEGLTTSAEDVSLLTFTTNIFGHLPRVDQRRWAHAYVTALLRTKGKKSIRRLADTISPSPAATAQSLRQFVNLSPWDWRPVLHALTRWAEGHGPVTAWSIGRALLPKRGEQSVGVHRQFDPSSGQTLNSQLGLGAFLRIGTAHVPVGWRLYMPHSWINDPRLRQRTRVPETEHYRSPWSHALGLVDALAAASASSPVVADMSDDPDVRLFIQALNERRHTLVVAVSPHFKVIPGERSASTASLLSAKTCLSSGTVRDVIVAEPDGAQRRTRILSAPVRLPHFRPSTAPERPHQLFAECGPGSRLGPVWISTLPERRLSDAVSLTALTTSTTSTITAMARCFGLLDFEGRSFPGWHHHMALVSTAYAFQRLGRSRPPMPPRLGASEPDQRASA</sequence>
<dbReference type="InterPro" id="IPR038721">
    <property type="entry name" value="IS701-like_DDE_dom"/>
</dbReference>
<dbReference type="EMBL" id="JAERRI010000008">
    <property type="protein sequence ID" value="MBL1090945.1"/>
    <property type="molecule type" value="Genomic_DNA"/>
</dbReference>
<comment type="caution">
    <text evidence="3">The sequence shown here is derived from an EMBL/GenBank/DDBJ whole genome shotgun (WGS) entry which is preliminary data.</text>
</comment>
<organism evidence="3 4">
    <name type="scientific">Streptomyces siderophoricus</name>
    <dbReference type="NCBI Taxonomy" id="2802281"/>
    <lineage>
        <taxon>Bacteria</taxon>
        <taxon>Bacillati</taxon>
        <taxon>Actinomycetota</taxon>
        <taxon>Actinomycetes</taxon>
        <taxon>Kitasatosporales</taxon>
        <taxon>Streptomycetaceae</taxon>
        <taxon>Streptomyces</taxon>
    </lineage>
</organism>
<evidence type="ECO:0000256" key="1">
    <source>
        <dbReference type="SAM" id="MobiDB-lite"/>
    </source>
</evidence>
<dbReference type="Proteomes" id="UP000629371">
    <property type="component" value="Unassembled WGS sequence"/>
</dbReference>
<gene>
    <name evidence="3" type="ORF">JK360_16310</name>
</gene>
<dbReference type="Pfam" id="PF13546">
    <property type="entry name" value="DDE_5"/>
    <property type="match status" value="1"/>
</dbReference>
<proteinExistence type="predicted"/>
<evidence type="ECO:0000313" key="3">
    <source>
        <dbReference type="EMBL" id="MBL1090945.1"/>
    </source>
</evidence>
<accession>A0ABS1MT68</accession>
<name>A0ABS1MT68_9ACTN</name>
<keyword evidence="4" id="KW-1185">Reference proteome</keyword>
<feature type="region of interest" description="Disordered" evidence="1">
    <location>
        <begin position="384"/>
        <end position="405"/>
    </location>
</feature>
<dbReference type="RefSeq" id="WP_201804882.1">
    <property type="nucleotide sequence ID" value="NZ_JAERRI010000008.1"/>
</dbReference>
<feature type="domain" description="Transposase IS701-like DDE" evidence="2">
    <location>
        <begin position="34"/>
        <end position="248"/>
    </location>
</feature>
<evidence type="ECO:0000259" key="2">
    <source>
        <dbReference type="Pfam" id="PF13546"/>
    </source>
</evidence>
<protein>
    <submittedName>
        <fullName evidence="3">Transposase</fullName>
    </submittedName>
</protein>
<dbReference type="InterPro" id="IPR039365">
    <property type="entry name" value="IS701-like"/>
</dbReference>